<dbReference type="EMBL" id="VCAU01000009">
    <property type="protein sequence ID" value="KAF9893093.1"/>
    <property type="molecule type" value="Genomic_DNA"/>
</dbReference>
<keyword evidence="3" id="KW-1185">Reference proteome</keyword>
<protein>
    <submittedName>
        <fullName evidence="2">Uncharacterized protein</fullName>
    </submittedName>
</protein>
<feature type="compositionally biased region" description="Low complexity" evidence="1">
    <location>
        <begin position="247"/>
        <end position="265"/>
    </location>
</feature>
<comment type="caution">
    <text evidence="2">The sequence shown here is derived from an EMBL/GenBank/DDBJ whole genome shotgun (WGS) entry which is preliminary data.</text>
</comment>
<proteinExistence type="predicted"/>
<dbReference type="Proteomes" id="UP001194746">
    <property type="component" value="Unassembled WGS sequence"/>
</dbReference>
<dbReference type="AlphaFoldDB" id="A0AAD4CV86"/>
<evidence type="ECO:0000313" key="2">
    <source>
        <dbReference type="EMBL" id="KAF9893093.1"/>
    </source>
</evidence>
<feature type="region of interest" description="Disordered" evidence="1">
    <location>
        <begin position="240"/>
        <end position="314"/>
    </location>
</feature>
<evidence type="ECO:0000256" key="1">
    <source>
        <dbReference type="SAM" id="MobiDB-lite"/>
    </source>
</evidence>
<evidence type="ECO:0000313" key="3">
    <source>
        <dbReference type="Proteomes" id="UP001194746"/>
    </source>
</evidence>
<feature type="region of interest" description="Disordered" evidence="1">
    <location>
        <begin position="207"/>
        <end position="226"/>
    </location>
</feature>
<reference evidence="2" key="2">
    <citation type="submission" date="2020-02" db="EMBL/GenBank/DDBJ databases">
        <authorList>
            <person name="Gilchrist C.L.M."/>
            <person name="Chooi Y.-H."/>
        </authorList>
    </citation>
    <scope>NUCLEOTIDE SEQUENCE</scope>
    <source>
        <strain evidence="2">MST-FP2251</strain>
    </source>
</reference>
<accession>A0AAD4CV86</accession>
<reference evidence="2" key="1">
    <citation type="journal article" date="2019" name="Beilstein J. Org. Chem.">
        <title>Nanangenines: drimane sesquiterpenoids as the dominant metabolite cohort of a novel Australian fungus, Aspergillus nanangensis.</title>
        <authorList>
            <person name="Lacey H.J."/>
            <person name="Gilchrist C.L.M."/>
            <person name="Crombie A."/>
            <person name="Kalaitzis J.A."/>
            <person name="Vuong D."/>
            <person name="Rutledge P.J."/>
            <person name="Turner P."/>
            <person name="Pitt J.I."/>
            <person name="Lacey E."/>
            <person name="Chooi Y.H."/>
            <person name="Piggott A.M."/>
        </authorList>
    </citation>
    <scope>NUCLEOTIDE SEQUENCE</scope>
    <source>
        <strain evidence="2">MST-FP2251</strain>
    </source>
</reference>
<organism evidence="2 3">
    <name type="scientific">Aspergillus nanangensis</name>
    <dbReference type="NCBI Taxonomy" id="2582783"/>
    <lineage>
        <taxon>Eukaryota</taxon>
        <taxon>Fungi</taxon>
        <taxon>Dikarya</taxon>
        <taxon>Ascomycota</taxon>
        <taxon>Pezizomycotina</taxon>
        <taxon>Eurotiomycetes</taxon>
        <taxon>Eurotiomycetidae</taxon>
        <taxon>Eurotiales</taxon>
        <taxon>Aspergillaceae</taxon>
        <taxon>Aspergillus</taxon>
        <taxon>Aspergillus subgen. Circumdati</taxon>
    </lineage>
</organism>
<feature type="region of interest" description="Disordered" evidence="1">
    <location>
        <begin position="33"/>
        <end position="60"/>
    </location>
</feature>
<name>A0AAD4CV86_ASPNN</name>
<feature type="region of interest" description="Disordered" evidence="1">
    <location>
        <begin position="390"/>
        <end position="412"/>
    </location>
</feature>
<gene>
    <name evidence="2" type="ORF">FE257_012504</name>
</gene>
<feature type="region of interest" description="Disordered" evidence="1">
    <location>
        <begin position="76"/>
        <end position="121"/>
    </location>
</feature>
<sequence length="459" mass="51660">MIRYRPTSINLSQDDLRFHLGRIFHKHAYMEWHGLPNDDATDDTTDKDEEDTDVGEHPFLDRASFSSYALSHTNSSFSTCEEESRQDTPPPEQSDDVASERLKDALSSGAPPPQNYIYQQTPNPSDFSLPYLFSSRSILADNNTPDQEEKQPEHQRHLSAYLDISISLQVNTSYLHLLLTQPVRHSRPLNFSKPIFLQAAMMTGSGWTPINQRDPPKHTSCTALSPRRLVSHGNIDIESTACDQETTSRSISVTSQRSTSSRNTRLNLPLSPDKEEQGTASSDENMGRRRGELNDPLASDSLAGDHTTRKESRRQRHLDKFIDCMPSSPEANLLDMNFLEPVNELQRAGPRFTPNDVANTVNNTNTEPGHLISGMTHEHDENTHLEHDVSGHTRRNSLGAPQGHRAGPRKIEEDPLVVGDAIYFRKQVACMGVPVIDEINDFGLDTLRRQRFGQWYGGQ</sequence>
<feature type="compositionally biased region" description="Acidic residues" evidence="1">
    <location>
        <begin position="39"/>
        <end position="53"/>
    </location>
</feature>